<keyword evidence="2" id="KW-1185">Reference proteome</keyword>
<dbReference type="OrthoDB" id="8115598at2759"/>
<protein>
    <submittedName>
        <fullName evidence="1">Uncharacterized protein</fullName>
    </submittedName>
</protein>
<proteinExistence type="predicted"/>
<evidence type="ECO:0000313" key="2">
    <source>
        <dbReference type="Proteomes" id="UP000838878"/>
    </source>
</evidence>
<dbReference type="EMBL" id="OV170229">
    <property type="protein sequence ID" value="CAH0731324.1"/>
    <property type="molecule type" value="Genomic_DNA"/>
</dbReference>
<gene>
    <name evidence="1" type="ORF">BINO364_LOCUS16208</name>
</gene>
<reference evidence="1" key="1">
    <citation type="submission" date="2021-12" db="EMBL/GenBank/DDBJ databases">
        <authorList>
            <person name="Martin H S."/>
        </authorList>
    </citation>
    <scope>NUCLEOTIDE SEQUENCE</scope>
</reference>
<dbReference type="AlphaFoldDB" id="A0A8J9YHU0"/>
<evidence type="ECO:0000313" key="1">
    <source>
        <dbReference type="EMBL" id="CAH0731324.1"/>
    </source>
</evidence>
<feature type="non-terminal residue" evidence="1">
    <location>
        <position position="179"/>
    </location>
</feature>
<sequence>MADSLFDIFGDHLTRQAVKNVTRQPFSNIENMGKTISATPLKPNEPVKKLAENKKTFLSNTGKTLQGTPMRKVFTPQAVNVGPLIYTDNDTKKNDKGFSFAELEFHKPTCVYDNYHRDLLDFMPISEPDIIKMSPLKTPPPSHRNHSFEFDCSYQDDFFTDDFSIESLPDDDLGLPDLY</sequence>
<organism evidence="1 2">
    <name type="scientific">Brenthis ino</name>
    <name type="common">lesser marbled fritillary</name>
    <dbReference type="NCBI Taxonomy" id="405034"/>
    <lineage>
        <taxon>Eukaryota</taxon>
        <taxon>Metazoa</taxon>
        <taxon>Ecdysozoa</taxon>
        <taxon>Arthropoda</taxon>
        <taxon>Hexapoda</taxon>
        <taxon>Insecta</taxon>
        <taxon>Pterygota</taxon>
        <taxon>Neoptera</taxon>
        <taxon>Endopterygota</taxon>
        <taxon>Lepidoptera</taxon>
        <taxon>Glossata</taxon>
        <taxon>Ditrysia</taxon>
        <taxon>Papilionoidea</taxon>
        <taxon>Nymphalidae</taxon>
        <taxon>Heliconiinae</taxon>
        <taxon>Argynnini</taxon>
        <taxon>Brenthis</taxon>
    </lineage>
</organism>
<name>A0A8J9YHU0_9NEOP</name>
<dbReference type="Proteomes" id="UP000838878">
    <property type="component" value="Chromosome 9"/>
</dbReference>
<accession>A0A8J9YHU0</accession>